<protein>
    <submittedName>
        <fullName evidence="1">DUF1439 domain-containing protein</fullName>
    </submittedName>
</protein>
<accession>A0A5M8A5Y7</accession>
<gene>
    <name evidence="1" type="ORF">F1599_20865</name>
</gene>
<keyword evidence="2" id="KW-1185">Reference proteome</keyword>
<evidence type="ECO:0000313" key="2">
    <source>
        <dbReference type="Proteomes" id="UP000324324"/>
    </source>
</evidence>
<dbReference type="InterPro" id="IPR010835">
    <property type="entry name" value="DUF1439"/>
</dbReference>
<evidence type="ECO:0000313" key="1">
    <source>
        <dbReference type="EMBL" id="KAA6119137.1"/>
    </source>
</evidence>
<dbReference type="EMBL" id="VWRN01000053">
    <property type="protein sequence ID" value="KAA6119137.1"/>
    <property type="molecule type" value="Genomic_DNA"/>
</dbReference>
<dbReference type="Gene3D" id="3.15.10.40">
    <property type="entry name" value="Uncharacterised protein PF07273, DUF1439"/>
    <property type="match status" value="1"/>
</dbReference>
<sequence length="190" mass="21408">MATISRRRWLAACGTAALTVSVTAWLAGCGWVGNEYTFSQSQLQAALERKFPFSQRYMQLFDIQLANPQLLLDPQRNRVSITFDATLDNRLFFREAMKGRFALDSALRYDPSTRSLVLQDPEVKQFDVAGLPQQYSRQLNALGGILAEQLLQDYPLYTFKPDELKFGGTRVEPGTITVLPDGINVKISRP</sequence>
<dbReference type="RefSeq" id="WP_150084330.1">
    <property type="nucleotide sequence ID" value="NZ_VWRN01000053.1"/>
</dbReference>
<reference evidence="1 2" key="1">
    <citation type="submission" date="2019-09" db="EMBL/GenBank/DDBJ databases">
        <title>Isolation of a novel species in the genus Cupriavidus from patients with sepsis using whole genome sequencing.</title>
        <authorList>
            <person name="Kweon O.J."/>
            <person name="Lee M.-K."/>
        </authorList>
    </citation>
    <scope>NUCLEOTIDE SEQUENCE [LARGE SCALE GENOMIC DNA]</scope>
    <source>
        <strain evidence="1 2">MKL-01</strain>
    </source>
</reference>
<organism evidence="1 2">
    <name type="scientific">Cupriavidus cauae</name>
    <dbReference type="NCBI Taxonomy" id="2608999"/>
    <lineage>
        <taxon>Bacteria</taxon>
        <taxon>Pseudomonadati</taxon>
        <taxon>Pseudomonadota</taxon>
        <taxon>Betaproteobacteria</taxon>
        <taxon>Burkholderiales</taxon>
        <taxon>Burkholderiaceae</taxon>
        <taxon>Cupriavidus</taxon>
    </lineage>
</organism>
<name>A0A5M8A5Y7_9BURK</name>
<dbReference type="Pfam" id="PF07273">
    <property type="entry name" value="DUF1439"/>
    <property type="match status" value="1"/>
</dbReference>
<comment type="caution">
    <text evidence="1">The sequence shown here is derived from an EMBL/GenBank/DDBJ whole genome shotgun (WGS) entry which is preliminary data.</text>
</comment>
<dbReference type="AlphaFoldDB" id="A0A5M8A5Y7"/>
<proteinExistence type="predicted"/>
<dbReference type="PROSITE" id="PS51257">
    <property type="entry name" value="PROKAR_LIPOPROTEIN"/>
    <property type="match status" value="1"/>
</dbReference>
<dbReference type="Proteomes" id="UP000324324">
    <property type="component" value="Unassembled WGS sequence"/>
</dbReference>